<evidence type="ECO:0000256" key="5">
    <source>
        <dbReference type="PROSITE-ProRule" id="PRU00221"/>
    </source>
</evidence>
<dbReference type="GO" id="GO:0003723">
    <property type="term" value="F:RNA binding"/>
    <property type="evidence" value="ECO:0007669"/>
    <property type="project" value="TreeGrafter"/>
</dbReference>
<dbReference type="AlphaFoldDB" id="A0A1E4U2D9"/>
<proteinExistence type="predicted"/>
<dbReference type="CDD" id="cd00200">
    <property type="entry name" value="WD40"/>
    <property type="match status" value="1"/>
</dbReference>
<evidence type="ECO:0000313" key="6">
    <source>
        <dbReference type="EMBL" id="ODV98160.1"/>
    </source>
</evidence>
<dbReference type="OrthoDB" id="1068471at2759"/>
<feature type="repeat" description="WD" evidence="5">
    <location>
        <begin position="222"/>
        <end position="254"/>
    </location>
</feature>
<dbReference type="InterPro" id="IPR019775">
    <property type="entry name" value="WD40_repeat_CS"/>
</dbReference>
<sequence>MSASSIVKRQKVLNGVDESLVSPYGANVNGGSGSGSGTLMDNAIVLEGHTGSVLTGSFSSTDGRYIATGGLDKTINLWNLPMEGNSSLPPNYLAISGHKSAITCLKWSIDDSNLITSSADTTLGYWDSITGKRVRKCSGHDLCVNQVAFVDGVNVCVSSGDDGYLLLWDFRTKDYVGEFKSEYPLLTCITNNAKDTVYCSGIDPTIYAIDLKKFPSELWVEQTTHKDYISSLCVSKDDSILISRSNDNTLRAFDCKKFVPQGLKRFKPSFIYDGSISGNENLLIGCKISPNGLNLIAGGADKTLTVWELQSKKLISKLSGHNGSVIDVDYHPTVPVVLSTSTDGTCIVREL</sequence>
<dbReference type="PRINTS" id="PR00320">
    <property type="entry name" value="GPROTEINBRPT"/>
</dbReference>
<dbReference type="GO" id="GO:0071013">
    <property type="term" value="C:catalytic step 2 spliceosome"/>
    <property type="evidence" value="ECO:0007669"/>
    <property type="project" value="TreeGrafter"/>
</dbReference>
<dbReference type="GO" id="GO:0008380">
    <property type="term" value="P:RNA splicing"/>
    <property type="evidence" value="ECO:0007669"/>
    <property type="project" value="UniProtKB-KW"/>
</dbReference>
<dbReference type="InterPro" id="IPR052234">
    <property type="entry name" value="U5_snRNP_Component"/>
</dbReference>
<evidence type="ECO:0000313" key="7">
    <source>
        <dbReference type="Proteomes" id="UP000094236"/>
    </source>
</evidence>
<dbReference type="STRING" id="669874.A0A1E4U2D9"/>
<dbReference type="Gene3D" id="2.130.10.10">
    <property type="entry name" value="YVTN repeat-like/Quinoprotein amine dehydrogenase"/>
    <property type="match status" value="1"/>
</dbReference>
<dbReference type="PROSITE" id="PS50082">
    <property type="entry name" value="WD_REPEATS_2"/>
    <property type="match status" value="6"/>
</dbReference>
<gene>
    <name evidence="6" type="ORF">PACTADRAFT_47964</name>
</gene>
<feature type="repeat" description="WD" evidence="5">
    <location>
        <begin position="318"/>
        <end position="351"/>
    </location>
</feature>
<reference evidence="7" key="1">
    <citation type="submission" date="2016-05" db="EMBL/GenBank/DDBJ databases">
        <title>Comparative genomics of biotechnologically important yeasts.</title>
        <authorList>
            <consortium name="DOE Joint Genome Institute"/>
            <person name="Riley R."/>
            <person name="Haridas S."/>
            <person name="Wolfe K.H."/>
            <person name="Lopes M.R."/>
            <person name="Hittinger C.T."/>
            <person name="Goker M."/>
            <person name="Salamov A."/>
            <person name="Wisecaver J."/>
            <person name="Long T.M."/>
            <person name="Aerts A.L."/>
            <person name="Barry K."/>
            <person name="Choi C."/>
            <person name="Clum A."/>
            <person name="Coughlan A.Y."/>
            <person name="Deshpande S."/>
            <person name="Douglass A.P."/>
            <person name="Hanson S.J."/>
            <person name="Klenk H.-P."/>
            <person name="Labutti K."/>
            <person name="Lapidus A."/>
            <person name="Lindquist E."/>
            <person name="Lipzen A."/>
            <person name="Meier-Kolthoff J.P."/>
            <person name="Ohm R.A."/>
            <person name="Otillar R.P."/>
            <person name="Pangilinan J."/>
            <person name="Peng Y."/>
            <person name="Rokas A."/>
            <person name="Rosa C.A."/>
            <person name="Scheuner C."/>
            <person name="Sibirny A.A."/>
            <person name="Slot J.C."/>
            <person name="Stielow J.B."/>
            <person name="Sun H."/>
            <person name="Kurtzman C.P."/>
            <person name="Blackwell M."/>
            <person name="Grigoriev I.V."/>
            <person name="Jeffries T.W."/>
        </authorList>
    </citation>
    <scope>NUCLEOTIDE SEQUENCE [LARGE SCALE GENOMIC DNA]</scope>
    <source>
        <strain evidence="7">NRRL Y-2460</strain>
    </source>
</reference>
<dbReference type="PROSITE" id="PS50294">
    <property type="entry name" value="WD_REPEATS_REGION"/>
    <property type="match status" value="4"/>
</dbReference>
<dbReference type="GO" id="GO:0006397">
    <property type="term" value="P:mRNA processing"/>
    <property type="evidence" value="ECO:0007669"/>
    <property type="project" value="UniProtKB-KW"/>
</dbReference>
<feature type="repeat" description="WD" evidence="5">
    <location>
        <begin position="137"/>
        <end position="178"/>
    </location>
</feature>
<dbReference type="InterPro" id="IPR001680">
    <property type="entry name" value="WD40_rpt"/>
</dbReference>
<dbReference type="Proteomes" id="UP000094236">
    <property type="component" value="Unassembled WGS sequence"/>
</dbReference>
<evidence type="ECO:0000256" key="4">
    <source>
        <dbReference type="ARBA" id="ARBA00023187"/>
    </source>
</evidence>
<feature type="repeat" description="WD" evidence="5">
    <location>
        <begin position="95"/>
        <end position="136"/>
    </location>
</feature>
<evidence type="ECO:0000256" key="2">
    <source>
        <dbReference type="ARBA" id="ARBA00022664"/>
    </source>
</evidence>
<protein>
    <submittedName>
        <fullName evidence="6">Uncharacterized protein</fullName>
    </submittedName>
</protein>
<feature type="repeat" description="WD" evidence="5">
    <location>
        <begin position="276"/>
        <end position="317"/>
    </location>
</feature>
<keyword evidence="3" id="KW-0677">Repeat</keyword>
<dbReference type="PANTHER" id="PTHR44006:SF1">
    <property type="entry name" value="U5 SMALL NUCLEAR RIBONUCLEOPROTEIN 40 KDA PROTEIN"/>
    <property type="match status" value="1"/>
</dbReference>
<dbReference type="PANTHER" id="PTHR44006">
    <property type="entry name" value="U5 SMALL NUCLEAR RIBONUCLEOPROTEIN 40 KDA PROTEIN"/>
    <property type="match status" value="1"/>
</dbReference>
<dbReference type="SMART" id="SM00320">
    <property type="entry name" value="WD40"/>
    <property type="match status" value="6"/>
</dbReference>
<dbReference type="EMBL" id="KV454011">
    <property type="protein sequence ID" value="ODV98160.1"/>
    <property type="molecule type" value="Genomic_DNA"/>
</dbReference>
<keyword evidence="2" id="KW-0507">mRNA processing</keyword>
<name>A0A1E4U2D9_PACTA</name>
<dbReference type="InterPro" id="IPR015943">
    <property type="entry name" value="WD40/YVTN_repeat-like_dom_sf"/>
</dbReference>
<dbReference type="PROSITE" id="PS00678">
    <property type="entry name" value="WD_REPEATS_1"/>
    <property type="match status" value="3"/>
</dbReference>
<dbReference type="SUPFAM" id="SSF50978">
    <property type="entry name" value="WD40 repeat-like"/>
    <property type="match status" value="1"/>
</dbReference>
<accession>A0A1E4U2D9</accession>
<feature type="repeat" description="WD" evidence="5">
    <location>
        <begin position="46"/>
        <end position="80"/>
    </location>
</feature>
<dbReference type="InterPro" id="IPR020472">
    <property type="entry name" value="WD40_PAC1"/>
</dbReference>
<evidence type="ECO:0000256" key="1">
    <source>
        <dbReference type="ARBA" id="ARBA00022574"/>
    </source>
</evidence>
<organism evidence="6 7">
    <name type="scientific">Pachysolen tannophilus NRRL Y-2460</name>
    <dbReference type="NCBI Taxonomy" id="669874"/>
    <lineage>
        <taxon>Eukaryota</taxon>
        <taxon>Fungi</taxon>
        <taxon>Dikarya</taxon>
        <taxon>Ascomycota</taxon>
        <taxon>Saccharomycotina</taxon>
        <taxon>Pichiomycetes</taxon>
        <taxon>Pachysolenaceae</taxon>
        <taxon>Pachysolen</taxon>
    </lineage>
</organism>
<keyword evidence="4" id="KW-0508">mRNA splicing</keyword>
<evidence type="ECO:0000256" key="3">
    <source>
        <dbReference type="ARBA" id="ARBA00022737"/>
    </source>
</evidence>
<dbReference type="InterPro" id="IPR036322">
    <property type="entry name" value="WD40_repeat_dom_sf"/>
</dbReference>
<keyword evidence="1 5" id="KW-0853">WD repeat</keyword>
<dbReference type="Pfam" id="PF00400">
    <property type="entry name" value="WD40"/>
    <property type="match status" value="6"/>
</dbReference>
<keyword evidence="7" id="KW-1185">Reference proteome</keyword>